<dbReference type="OrthoDB" id="9785015at2"/>
<keyword evidence="4" id="KW-0732">Signal</keyword>
<keyword evidence="3 5" id="KW-0479">Metal-binding</keyword>
<dbReference type="GO" id="GO:1901359">
    <property type="term" value="F:tungstate binding"/>
    <property type="evidence" value="ECO:0007669"/>
    <property type="project" value="UniProtKB-ARBA"/>
</dbReference>
<gene>
    <name evidence="6" type="ORF">SAMN02746098_03041</name>
</gene>
<dbReference type="Pfam" id="PF13531">
    <property type="entry name" value="SBP_bac_11"/>
    <property type="match status" value="1"/>
</dbReference>
<dbReference type="SUPFAM" id="SSF53850">
    <property type="entry name" value="Periplasmic binding protein-like II"/>
    <property type="match status" value="1"/>
</dbReference>
<accession>A0A1M5Z783</accession>
<reference evidence="7" key="1">
    <citation type="submission" date="2016-11" db="EMBL/GenBank/DDBJ databases">
        <authorList>
            <person name="Varghese N."/>
            <person name="Submissions S."/>
        </authorList>
    </citation>
    <scope>NUCLEOTIDE SEQUENCE [LARGE SCALE GENOMIC DNA]</scope>
    <source>
        <strain evidence="7">DSM 15449</strain>
    </source>
</reference>
<feature type="binding site" evidence="5">
    <location>
        <position position="173"/>
    </location>
    <ligand>
        <name>molybdate</name>
        <dbReference type="ChEBI" id="CHEBI:36264"/>
    </ligand>
</feature>
<keyword evidence="2 5" id="KW-0500">Molybdenum</keyword>
<feature type="binding site" evidence="5">
    <location>
        <position position="92"/>
    </location>
    <ligand>
        <name>molybdate</name>
        <dbReference type="ChEBI" id="CHEBI:36264"/>
    </ligand>
</feature>
<dbReference type="InterPro" id="IPR050682">
    <property type="entry name" value="ModA/WtpA"/>
</dbReference>
<dbReference type="InterPro" id="IPR005950">
    <property type="entry name" value="ModA"/>
</dbReference>
<evidence type="ECO:0000256" key="3">
    <source>
        <dbReference type="ARBA" id="ARBA00022723"/>
    </source>
</evidence>
<dbReference type="RefSeq" id="WP_073030567.1">
    <property type="nucleotide sequence ID" value="NZ_FQXJ01000010.1"/>
</dbReference>
<dbReference type="AlphaFoldDB" id="A0A1M5Z783"/>
<dbReference type="PROSITE" id="PS51257">
    <property type="entry name" value="PROKAR_LIPOPROTEIN"/>
    <property type="match status" value="1"/>
</dbReference>
<dbReference type="Gene3D" id="3.40.190.10">
    <property type="entry name" value="Periplasmic binding protein-like II"/>
    <property type="match status" value="2"/>
</dbReference>
<dbReference type="EMBL" id="FQXJ01000010">
    <property type="protein sequence ID" value="SHI20051.1"/>
    <property type="molecule type" value="Genomic_DNA"/>
</dbReference>
<feature type="binding site" evidence="5">
    <location>
        <position position="64"/>
    </location>
    <ligand>
        <name>molybdate</name>
        <dbReference type="ChEBI" id="CHEBI:36264"/>
    </ligand>
</feature>
<dbReference type="GO" id="GO:0046872">
    <property type="term" value="F:metal ion binding"/>
    <property type="evidence" value="ECO:0007669"/>
    <property type="project" value="UniProtKB-KW"/>
</dbReference>
<dbReference type="PIRSF" id="PIRSF004846">
    <property type="entry name" value="ModA"/>
    <property type="match status" value="1"/>
</dbReference>
<comment type="similarity">
    <text evidence="1">Belongs to the bacterial solute-binding protein ModA family.</text>
</comment>
<dbReference type="NCBIfam" id="TIGR01256">
    <property type="entry name" value="modA"/>
    <property type="match status" value="1"/>
</dbReference>
<dbReference type="PANTHER" id="PTHR30632:SF0">
    <property type="entry name" value="SULFATE-BINDING PROTEIN"/>
    <property type="match status" value="1"/>
</dbReference>
<dbReference type="FunFam" id="3.40.190.10:FF:000035">
    <property type="entry name" value="Molybdate ABC transporter substrate-binding protein"/>
    <property type="match status" value="1"/>
</dbReference>
<evidence type="ECO:0000256" key="1">
    <source>
        <dbReference type="ARBA" id="ARBA00009175"/>
    </source>
</evidence>
<dbReference type="GO" id="GO:0015689">
    <property type="term" value="P:molybdate ion transport"/>
    <property type="evidence" value="ECO:0007669"/>
    <property type="project" value="InterPro"/>
</dbReference>
<organism evidence="6 7">
    <name type="scientific">Desulfosporosinus lacus DSM 15449</name>
    <dbReference type="NCBI Taxonomy" id="1121420"/>
    <lineage>
        <taxon>Bacteria</taxon>
        <taxon>Bacillati</taxon>
        <taxon>Bacillota</taxon>
        <taxon>Clostridia</taxon>
        <taxon>Eubacteriales</taxon>
        <taxon>Desulfitobacteriaceae</taxon>
        <taxon>Desulfosporosinus</taxon>
    </lineage>
</organism>
<protein>
    <submittedName>
        <fullName evidence="6">Molybdate transport system substrate-binding protein</fullName>
    </submittedName>
</protein>
<sequence>MKPLYKIWKLSKAKVALRFVAWSILLLVLFISGCSSVVNQTSKPEDNGVAYNKPIELLISTAPSLKGSFEEIKGQYTAKNAQVNLVFNYGPSGSLQNQIEQGAAADIFISQGKPQMDALEQKGLIKKDSRVNLLGDELVLIVNKSNTSINSFEDLTKPEVKKIGIGEAESVPAAKTTKETLETLKLWETLQPKMVMGKDLMQVMTYVETDNTEAGFVWDTIAIISDKVKIVATAPANSHKPVVLPAAVVAASKNSVEASKFLEYLQSDEAMKVFEKNGFIKVK</sequence>
<evidence type="ECO:0000256" key="4">
    <source>
        <dbReference type="ARBA" id="ARBA00022729"/>
    </source>
</evidence>
<keyword evidence="7" id="KW-1185">Reference proteome</keyword>
<proteinExistence type="inferred from homology"/>
<evidence type="ECO:0000256" key="2">
    <source>
        <dbReference type="ARBA" id="ARBA00022505"/>
    </source>
</evidence>
<dbReference type="GO" id="GO:0030973">
    <property type="term" value="F:molybdate ion binding"/>
    <property type="evidence" value="ECO:0007669"/>
    <property type="project" value="UniProtKB-ARBA"/>
</dbReference>
<evidence type="ECO:0000313" key="6">
    <source>
        <dbReference type="EMBL" id="SHI20051.1"/>
    </source>
</evidence>
<dbReference type="Proteomes" id="UP000183954">
    <property type="component" value="Unassembled WGS sequence"/>
</dbReference>
<dbReference type="STRING" id="1121420.SAMN02746098_03041"/>
<evidence type="ECO:0000313" key="7">
    <source>
        <dbReference type="Proteomes" id="UP000183954"/>
    </source>
</evidence>
<name>A0A1M5Z783_9FIRM</name>
<evidence type="ECO:0000256" key="5">
    <source>
        <dbReference type="PIRSR" id="PIRSR004846-1"/>
    </source>
</evidence>
<dbReference type="PANTHER" id="PTHR30632">
    <property type="entry name" value="MOLYBDATE-BINDING PERIPLASMIC PROTEIN"/>
    <property type="match status" value="1"/>
</dbReference>